<feature type="compositionally biased region" description="Low complexity" evidence="1">
    <location>
        <begin position="89"/>
        <end position="102"/>
    </location>
</feature>
<proteinExistence type="predicted"/>
<dbReference type="Proteomes" id="UP000076738">
    <property type="component" value="Unassembled WGS sequence"/>
</dbReference>
<protein>
    <submittedName>
        <fullName evidence="2">Uncharacterized protein</fullName>
    </submittedName>
</protein>
<organism evidence="2 3">
    <name type="scientific">Calocera viscosa (strain TUFC12733)</name>
    <dbReference type="NCBI Taxonomy" id="1330018"/>
    <lineage>
        <taxon>Eukaryota</taxon>
        <taxon>Fungi</taxon>
        <taxon>Dikarya</taxon>
        <taxon>Basidiomycota</taxon>
        <taxon>Agaricomycotina</taxon>
        <taxon>Dacrymycetes</taxon>
        <taxon>Dacrymycetales</taxon>
        <taxon>Dacrymycetaceae</taxon>
        <taxon>Calocera</taxon>
    </lineage>
</organism>
<reference evidence="2 3" key="1">
    <citation type="journal article" date="2016" name="Mol. Biol. Evol.">
        <title>Comparative Genomics of Early-Diverging Mushroom-Forming Fungi Provides Insights into the Origins of Lignocellulose Decay Capabilities.</title>
        <authorList>
            <person name="Nagy L.G."/>
            <person name="Riley R."/>
            <person name="Tritt A."/>
            <person name="Adam C."/>
            <person name="Daum C."/>
            <person name="Floudas D."/>
            <person name="Sun H."/>
            <person name="Yadav J.S."/>
            <person name="Pangilinan J."/>
            <person name="Larsson K.H."/>
            <person name="Matsuura K."/>
            <person name="Barry K."/>
            <person name="Labutti K."/>
            <person name="Kuo R."/>
            <person name="Ohm R.A."/>
            <person name="Bhattacharya S.S."/>
            <person name="Shirouzu T."/>
            <person name="Yoshinaga Y."/>
            <person name="Martin F.M."/>
            <person name="Grigoriev I.V."/>
            <person name="Hibbett D.S."/>
        </authorList>
    </citation>
    <scope>NUCLEOTIDE SEQUENCE [LARGE SCALE GENOMIC DNA]</scope>
    <source>
        <strain evidence="2 3">TUFC12733</strain>
    </source>
</reference>
<sequence>MSDGEGWGGGLPASSKRPVEGDDDSDEPAHKVPKTTAQTTSWFNSSFSVLDQRTSAKVAPVPQAARSARWISPAFSREATPAFVPPVPSTSRSAGGTSTSAAVRPAVASTSTPSRPLQPASQLGRQISLPPSTPTHPTAQRRTGPPAFSLPGKQTRSNERIHNPFATLKQLVPPSAGKTVRSPVTARFGIAGSQQKAPPRPAFAVKSDGSDPTSVDELERGLLPSPIKKGRANPKCVHS</sequence>
<keyword evidence="3" id="KW-1185">Reference proteome</keyword>
<dbReference type="AlphaFoldDB" id="A0A167HH45"/>
<feature type="compositionally biased region" description="Basic residues" evidence="1">
    <location>
        <begin position="228"/>
        <end position="239"/>
    </location>
</feature>
<dbReference type="EMBL" id="KV417320">
    <property type="protein sequence ID" value="KZO91621.1"/>
    <property type="molecule type" value="Genomic_DNA"/>
</dbReference>
<feature type="compositionally biased region" description="Polar residues" evidence="1">
    <location>
        <begin position="108"/>
        <end position="125"/>
    </location>
</feature>
<name>A0A167HH45_CALVF</name>
<evidence type="ECO:0000313" key="3">
    <source>
        <dbReference type="Proteomes" id="UP000076738"/>
    </source>
</evidence>
<evidence type="ECO:0000313" key="2">
    <source>
        <dbReference type="EMBL" id="KZO91621.1"/>
    </source>
</evidence>
<feature type="compositionally biased region" description="Polar residues" evidence="1">
    <location>
        <begin position="35"/>
        <end position="55"/>
    </location>
</feature>
<dbReference type="OrthoDB" id="10621255at2759"/>
<evidence type="ECO:0000256" key="1">
    <source>
        <dbReference type="SAM" id="MobiDB-lite"/>
    </source>
</evidence>
<feature type="region of interest" description="Disordered" evidence="1">
    <location>
        <begin position="1"/>
        <end position="164"/>
    </location>
</feature>
<feature type="region of interest" description="Disordered" evidence="1">
    <location>
        <begin position="189"/>
        <end position="239"/>
    </location>
</feature>
<accession>A0A167HH45</accession>
<feature type="compositionally biased region" description="Gly residues" evidence="1">
    <location>
        <begin position="1"/>
        <end position="11"/>
    </location>
</feature>
<gene>
    <name evidence="2" type="ORF">CALVIDRAFT_339347</name>
</gene>